<reference evidence="3" key="1">
    <citation type="submission" date="2016-10" db="EMBL/GenBank/DDBJ databases">
        <authorList>
            <person name="Varghese N."/>
            <person name="Submissions S."/>
        </authorList>
    </citation>
    <scope>NUCLEOTIDE SEQUENCE [LARGE SCALE GENOMIC DNA]</scope>
    <source>
        <strain evidence="3">DSM 44544</strain>
    </source>
</reference>
<organism evidence="2 3">
    <name type="scientific">Amycolatopsis tolypomycina</name>
    <dbReference type="NCBI Taxonomy" id="208445"/>
    <lineage>
        <taxon>Bacteria</taxon>
        <taxon>Bacillati</taxon>
        <taxon>Actinomycetota</taxon>
        <taxon>Actinomycetes</taxon>
        <taxon>Pseudonocardiales</taxon>
        <taxon>Pseudonocardiaceae</taxon>
        <taxon>Amycolatopsis</taxon>
    </lineage>
</organism>
<keyword evidence="3" id="KW-1185">Reference proteome</keyword>
<dbReference type="OrthoDB" id="4628340at2"/>
<evidence type="ECO:0000259" key="1">
    <source>
        <dbReference type="PROSITE" id="PS50801"/>
    </source>
</evidence>
<dbReference type="SUPFAM" id="SSF52091">
    <property type="entry name" value="SpoIIaa-like"/>
    <property type="match status" value="1"/>
</dbReference>
<dbReference type="InterPro" id="IPR058548">
    <property type="entry name" value="MlaB-like_STAS"/>
</dbReference>
<gene>
    <name evidence="2" type="ORF">SAMN04489727_6670</name>
</gene>
<dbReference type="PROSITE" id="PS50801">
    <property type="entry name" value="STAS"/>
    <property type="match status" value="1"/>
</dbReference>
<dbReference type="InterPro" id="IPR002645">
    <property type="entry name" value="STAS_dom"/>
</dbReference>
<evidence type="ECO:0000313" key="3">
    <source>
        <dbReference type="Proteomes" id="UP000199622"/>
    </source>
</evidence>
<dbReference type="Pfam" id="PF13466">
    <property type="entry name" value="STAS_2"/>
    <property type="match status" value="1"/>
</dbReference>
<dbReference type="STRING" id="208445.SAMN04489727_6670"/>
<dbReference type="EMBL" id="FNSO01000004">
    <property type="protein sequence ID" value="SED15858.1"/>
    <property type="molecule type" value="Genomic_DNA"/>
</dbReference>
<protein>
    <submittedName>
        <fullName evidence="2">Anti-anti-sigma factor</fullName>
    </submittedName>
</protein>
<feature type="domain" description="STAS" evidence="1">
    <location>
        <begin position="14"/>
        <end position="100"/>
    </location>
</feature>
<dbReference type="AlphaFoldDB" id="A0A1H4YFM9"/>
<proteinExistence type="predicted"/>
<dbReference type="Proteomes" id="UP000199622">
    <property type="component" value="Unassembled WGS sequence"/>
</dbReference>
<dbReference type="CDD" id="cd07043">
    <property type="entry name" value="STAS_anti-anti-sigma_factors"/>
    <property type="match status" value="1"/>
</dbReference>
<dbReference type="Gene3D" id="3.30.750.24">
    <property type="entry name" value="STAS domain"/>
    <property type="match status" value="1"/>
</dbReference>
<sequence>MTTALTLVSGPGDDGARVLSVTGEIDMSNAAEFGAALDRELAAGPAVTVDLTGVAYLDSAGVAVLFDRAGERDLRLVAPRLLERVLRVSGLTQVTKVVIR</sequence>
<evidence type="ECO:0000313" key="2">
    <source>
        <dbReference type="EMBL" id="SED15858.1"/>
    </source>
</evidence>
<name>A0A1H4YFM9_9PSEU</name>
<dbReference type="RefSeq" id="WP_091314800.1">
    <property type="nucleotide sequence ID" value="NZ_FNSO01000004.1"/>
</dbReference>
<accession>A0A1H4YFM9</accession>
<dbReference type="InterPro" id="IPR036513">
    <property type="entry name" value="STAS_dom_sf"/>
</dbReference>